<proteinExistence type="predicted"/>
<dbReference type="InterPro" id="IPR019734">
    <property type="entry name" value="TPR_rpt"/>
</dbReference>
<dbReference type="Gene3D" id="1.25.40.10">
    <property type="entry name" value="Tetratricopeptide repeat domain"/>
    <property type="match status" value="1"/>
</dbReference>
<evidence type="ECO:0000256" key="3">
    <source>
        <dbReference type="PROSITE-ProRule" id="PRU00339"/>
    </source>
</evidence>
<dbReference type="PROSITE" id="PS50005">
    <property type="entry name" value="TPR"/>
    <property type="match status" value="1"/>
</dbReference>
<dbReference type="PANTHER" id="PTHR22904:SF523">
    <property type="entry name" value="STRESS-INDUCED-PHOSPHOPROTEIN 1"/>
    <property type="match status" value="1"/>
</dbReference>
<gene>
    <name evidence="4" type="ORF">BJ684DRAFT_21868</name>
</gene>
<dbReference type="OrthoDB" id="433738at2759"/>
<keyword evidence="2 3" id="KW-0802">TPR repeat</keyword>
<dbReference type="AlphaFoldDB" id="A0A4P9XYN7"/>
<name>A0A4P9XYN7_9FUNG</name>
<dbReference type="EMBL" id="KZ988812">
    <property type="protein sequence ID" value="RKP11553.1"/>
    <property type="molecule type" value="Genomic_DNA"/>
</dbReference>
<evidence type="ECO:0000313" key="4">
    <source>
        <dbReference type="EMBL" id="RKP11553.1"/>
    </source>
</evidence>
<sequence>MSSTAFYISKPASKDISTGGSSLACADHKREKCKECDLDLRFHNAVAGAFSKSEDLPGPDPVLSAKVAALKDQGNKAFREKKNQEAVDAYSRALELAYTRPVWEPAGLLSEETSTLLSNRAAAYCDLEMWEAAEVDARICVQVRRNWPKGWFRLGKAMLGLNRLREALEAYETAATYDPKSADIRNALQSTRQLMMASAAPPAP</sequence>
<dbReference type="Proteomes" id="UP000267251">
    <property type="component" value="Unassembled WGS sequence"/>
</dbReference>
<dbReference type="SMART" id="SM00028">
    <property type="entry name" value="TPR"/>
    <property type="match status" value="3"/>
</dbReference>
<dbReference type="GO" id="GO:0051879">
    <property type="term" value="F:Hsp90 protein binding"/>
    <property type="evidence" value="ECO:0007669"/>
    <property type="project" value="TreeGrafter"/>
</dbReference>
<dbReference type="InterPro" id="IPR013105">
    <property type="entry name" value="TPR_2"/>
</dbReference>
<feature type="repeat" description="TPR" evidence="3">
    <location>
        <begin position="148"/>
        <end position="181"/>
    </location>
</feature>
<dbReference type="InterPro" id="IPR011990">
    <property type="entry name" value="TPR-like_helical_dom_sf"/>
</dbReference>
<evidence type="ECO:0000313" key="5">
    <source>
        <dbReference type="Proteomes" id="UP000267251"/>
    </source>
</evidence>
<keyword evidence="1" id="KW-0677">Repeat</keyword>
<evidence type="ECO:0000256" key="2">
    <source>
        <dbReference type="ARBA" id="ARBA00022803"/>
    </source>
</evidence>
<accession>A0A4P9XYN7</accession>
<organism evidence="4 5">
    <name type="scientific">Piptocephalis cylindrospora</name>
    <dbReference type="NCBI Taxonomy" id="1907219"/>
    <lineage>
        <taxon>Eukaryota</taxon>
        <taxon>Fungi</taxon>
        <taxon>Fungi incertae sedis</taxon>
        <taxon>Zoopagomycota</taxon>
        <taxon>Zoopagomycotina</taxon>
        <taxon>Zoopagomycetes</taxon>
        <taxon>Zoopagales</taxon>
        <taxon>Piptocephalidaceae</taxon>
        <taxon>Piptocephalis</taxon>
    </lineage>
</organism>
<dbReference type="PANTHER" id="PTHR22904">
    <property type="entry name" value="TPR REPEAT CONTAINING PROTEIN"/>
    <property type="match status" value="1"/>
</dbReference>
<reference evidence="5" key="1">
    <citation type="journal article" date="2018" name="Nat. Microbiol.">
        <title>Leveraging single-cell genomics to expand the fungal tree of life.</title>
        <authorList>
            <person name="Ahrendt S.R."/>
            <person name="Quandt C.A."/>
            <person name="Ciobanu D."/>
            <person name="Clum A."/>
            <person name="Salamov A."/>
            <person name="Andreopoulos B."/>
            <person name="Cheng J.F."/>
            <person name="Woyke T."/>
            <person name="Pelin A."/>
            <person name="Henrissat B."/>
            <person name="Reynolds N.K."/>
            <person name="Benny G.L."/>
            <person name="Smith M.E."/>
            <person name="James T.Y."/>
            <person name="Grigoriev I.V."/>
        </authorList>
    </citation>
    <scope>NUCLEOTIDE SEQUENCE [LARGE SCALE GENOMIC DNA]</scope>
</reference>
<dbReference type="Pfam" id="PF07719">
    <property type="entry name" value="TPR_2"/>
    <property type="match status" value="1"/>
</dbReference>
<protein>
    <submittedName>
        <fullName evidence="4">Uncharacterized protein</fullName>
    </submittedName>
</protein>
<evidence type="ECO:0000256" key="1">
    <source>
        <dbReference type="ARBA" id="ARBA00022737"/>
    </source>
</evidence>
<dbReference type="SUPFAM" id="SSF48452">
    <property type="entry name" value="TPR-like"/>
    <property type="match status" value="1"/>
</dbReference>
<keyword evidence="5" id="KW-1185">Reference proteome</keyword>